<evidence type="ECO:0000313" key="3">
    <source>
        <dbReference type="Proteomes" id="UP000641454"/>
    </source>
</evidence>
<dbReference type="AlphaFoldDB" id="A0A923MZW1"/>
<proteinExistence type="predicted"/>
<comment type="caution">
    <text evidence="2">The sequence shown here is derived from an EMBL/GenBank/DDBJ whole genome shotgun (WGS) entry which is preliminary data.</text>
</comment>
<evidence type="ECO:0000256" key="1">
    <source>
        <dbReference type="SAM" id="SignalP"/>
    </source>
</evidence>
<reference evidence="2 3" key="1">
    <citation type="submission" date="2020-08" db="EMBL/GenBank/DDBJ databases">
        <title>Description of novel Flavobacterium F-392 isolate.</title>
        <authorList>
            <person name="Saticioglu I.B."/>
            <person name="Duman M."/>
            <person name="Altun S."/>
        </authorList>
    </citation>
    <scope>NUCLEOTIDE SEQUENCE [LARGE SCALE GENOMIC DNA]</scope>
    <source>
        <strain evidence="2 3">F-392</strain>
    </source>
</reference>
<evidence type="ECO:0000313" key="2">
    <source>
        <dbReference type="EMBL" id="MBC5844597.1"/>
    </source>
</evidence>
<feature type="signal peptide" evidence="1">
    <location>
        <begin position="1"/>
        <end position="21"/>
    </location>
</feature>
<name>A0A923MZW1_9FLAO</name>
<sequence length="287" mass="33203">MKAQTIIVGLLLALISCKKTAEESTAQVASLQSDSLAVKATVVIKDSISTDPYIVFDNNKKNIELQLPTLTRVQANQLYESYYDKNSVIISQIITKEAAILEQFYSEEKTDQKNTLTLGQKLKNHNLKYDEIGEGMVEVTTKTDFYYTLFSKYVTDDYKAYLYLQSEENKSMYAADAGLVISFQELGERIVKWEKFLSHYPKSSLYDKVKESYKYYQQDFIMGLDNTPTTENATTESKYIYPENLQVFYAFAQKYPKSPTVHLITFFKENFKNDDIQQLLKKEQEKL</sequence>
<accession>A0A923MZW1</accession>
<feature type="chain" id="PRO_5038094442" description="DUF4163 domain-containing protein" evidence="1">
    <location>
        <begin position="22"/>
        <end position="287"/>
    </location>
</feature>
<dbReference type="EMBL" id="JACRUL010000018">
    <property type="protein sequence ID" value="MBC5844597.1"/>
    <property type="molecule type" value="Genomic_DNA"/>
</dbReference>
<keyword evidence="3" id="KW-1185">Reference proteome</keyword>
<dbReference type="RefSeq" id="WP_187018262.1">
    <property type="nucleotide sequence ID" value="NZ_JACRUK010000018.1"/>
</dbReference>
<keyword evidence="1" id="KW-0732">Signal</keyword>
<protein>
    <recommendedName>
        <fullName evidence="4">DUF4163 domain-containing protein</fullName>
    </recommendedName>
</protein>
<organism evidence="2 3">
    <name type="scientific">Flavobacterium muglaense</name>
    <dbReference type="NCBI Taxonomy" id="2764716"/>
    <lineage>
        <taxon>Bacteria</taxon>
        <taxon>Pseudomonadati</taxon>
        <taxon>Bacteroidota</taxon>
        <taxon>Flavobacteriia</taxon>
        <taxon>Flavobacteriales</taxon>
        <taxon>Flavobacteriaceae</taxon>
        <taxon>Flavobacterium</taxon>
    </lineage>
</organism>
<dbReference type="PROSITE" id="PS51257">
    <property type="entry name" value="PROKAR_LIPOPROTEIN"/>
    <property type="match status" value="1"/>
</dbReference>
<dbReference type="Proteomes" id="UP000641454">
    <property type="component" value="Unassembled WGS sequence"/>
</dbReference>
<gene>
    <name evidence="2" type="ORF">H8R25_09125</name>
</gene>
<evidence type="ECO:0008006" key="4">
    <source>
        <dbReference type="Google" id="ProtNLM"/>
    </source>
</evidence>